<dbReference type="CDD" id="cd00883">
    <property type="entry name" value="beta_CA_cladeA"/>
    <property type="match status" value="1"/>
</dbReference>
<dbReference type="Pfam" id="PF00484">
    <property type="entry name" value="Pro_CA"/>
    <property type="match status" value="1"/>
</dbReference>
<comment type="cofactor">
    <cofactor evidence="7">
        <name>Zn(2+)</name>
        <dbReference type="ChEBI" id="CHEBI:29105"/>
    </cofactor>
    <text evidence="7">Binds 1 zinc ion per subunit.</text>
</comment>
<comment type="function">
    <text evidence="8">Reversible hydration of carbon dioxide.</text>
</comment>
<evidence type="ECO:0000256" key="4">
    <source>
        <dbReference type="ARBA" id="ARBA00022833"/>
    </source>
</evidence>
<gene>
    <name evidence="9" type="ORF">OQ287_06785</name>
</gene>
<sequence>MDFNKRILLENQAWASRKVEEDPGFFERLAIKQVPYALWIGCADSRVPAELLCNADPGELFIFRNVANIVSLDQPGCASAIEYAVHALGIKHIVVCGHHLCGGVKAAMEEEKTNLFHVDNHLVEIKETRDKNKKELEELPDDNSRVNRLVELNVISQIEKLSGFEAIKQAATGTERGIRLHGMVYALEEGLLREIAAYDVGPDRWVTPD</sequence>
<dbReference type="GO" id="GO:0008270">
    <property type="term" value="F:zinc ion binding"/>
    <property type="evidence" value="ECO:0007669"/>
    <property type="project" value="UniProtKB-UniRule"/>
</dbReference>
<dbReference type="RefSeq" id="WP_250934717.1">
    <property type="nucleotide sequence ID" value="NZ_JAMLJK010000001.1"/>
</dbReference>
<dbReference type="InterPro" id="IPR001765">
    <property type="entry name" value="Carbonic_anhydrase"/>
</dbReference>
<proteinExistence type="inferred from homology"/>
<dbReference type="GO" id="GO:0004089">
    <property type="term" value="F:carbonate dehydratase activity"/>
    <property type="evidence" value="ECO:0007669"/>
    <property type="project" value="UniProtKB-UniRule"/>
</dbReference>
<dbReference type="EC" id="4.2.1.1" evidence="2 8"/>
<feature type="binding site" evidence="7">
    <location>
        <position position="42"/>
    </location>
    <ligand>
        <name>Zn(2+)</name>
        <dbReference type="ChEBI" id="CHEBI:29105"/>
    </ligand>
</feature>
<keyword evidence="4 7" id="KW-0862">Zinc</keyword>
<feature type="binding site" evidence="7">
    <location>
        <position position="44"/>
    </location>
    <ligand>
        <name>Zn(2+)</name>
        <dbReference type="ChEBI" id="CHEBI:29105"/>
    </ligand>
</feature>
<dbReference type="GO" id="GO:0015976">
    <property type="term" value="P:carbon utilization"/>
    <property type="evidence" value="ECO:0007669"/>
    <property type="project" value="InterPro"/>
</dbReference>
<evidence type="ECO:0000256" key="7">
    <source>
        <dbReference type="PIRSR" id="PIRSR601765-1"/>
    </source>
</evidence>
<evidence type="ECO:0000256" key="5">
    <source>
        <dbReference type="ARBA" id="ARBA00023239"/>
    </source>
</evidence>
<evidence type="ECO:0000313" key="10">
    <source>
        <dbReference type="Proteomes" id="UP001165678"/>
    </source>
</evidence>
<dbReference type="Gene3D" id="3.40.1050.10">
    <property type="entry name" value="Carbonic anhydrase"/>
    <property type="match status" value="1"/>
</dbReference>
<evidence type="ECO:0000256" key="1">
    <source>
        <dbReference type="ARBA" id="ARBA00006217"/>
    </source>
</evidence>
<comment type="similarity">
    <text evidence="1 8">Belongs to the beta-class carbonic anhydrase family.</text>
</comment>
<evidence type="ECO:0000313" key="9">
    <source>
        <dbReference type="EMBL" id="MCX2523938.1"/>
    </source>
</evidence>
<evidence type="ECO:0000256" key="2">
    <source>
        <dbReference type="ARBA" id="ARBA00012925"/>
    </source>
</evidence>
<evidence type="ECO:0000256" key="8">
    <source>
        <dbReference type="RuleBase" id="RU003956"/>
    </source>
</evidence>
<dbReference type="InterPro" id="IPR036874">
    <property type="entry name" value="Carbonic_anhydrase_sf"/>
</dbReference>
<feature type="binding site" evidence="7">
    <location>
        <position position="101"/>
    </location>
    <ligand>
        <name>Zn(2+)</name>
        <dbReference type="ChEBI" id="CHEBI:29105"/>
    </ligand>
</feature>
<organism evidence="9 10">
    <name type="scientific">Larsenimonas rhizosphaerae</name>
    <dbReference type="NCBI Taxonomy" id="2944682"/>
    <lineage>
        <taxon>Bacteria</taxon>
        <taxon>Pseudomonadati</taxon>
        <taxon>Pseudomonadota</taxon>
        <taxon>Gammaproteobacteria</taxon>
        <taxon>Oceanospirillales</taxon>
        <taxon>Halomonadaceae</taxon>
        <taxon>Larsenimonas</taxon>
    </lineage>
</organism>
<accession>A0AA41ZHG0</accession>
<evidence type="ECO:0000256" key="6">
    <source>
        <dbReference type="ARBA" id="ARBA00048348"/>
    </source>
</evidence>
<dbReference type="AlphaFoldDB" id="A0AA41ZHG0"/>
<reference evidence="9" key="1">
    <citation type="submission" date="2022-11" db="EMBL/GenBank/DDBJ databases">
        <title>Larsenimonas rhizosphaerae sp. nov., isolated from a tidal mudflat.</title>
        <authorList>
            <person name="Lee S.D."/>
            <person name="Kim I.S."/>
        </authorList>
    </citation>
    <scope>NUCLEOTIDE SEQUENCE</scope>
    <source>
        <strain evidence="9">GH2-1</strain>
    </source>
</reference>
<feature type="binding site" evidence="7">
    <location>
        <position position="98"/>
    </location>
    <ligand>
        <name>Zn(2+)</name>
        <dbReference type="ChEBI" id="CHEBI:29105"/>
    </ligand>
</feature>
<dbReference type="SMART" id="SM00947">
    <property type="entry name" value="Pro_CA"/>
    <property type="match status" value="1"/>
</dbReference>
<keyword evidence="3 7" id="KW-0479">Metal-binding</keyword>
<dbReference type="Proteomes" id="UP001165678">
    <property type="component" value="Unassembled WGS sequence"/>
</dbReference>
<dbReference type="PANTHER" id="PTHR11002:SF76">
    <property type="entry name" value="CARBONIC ANHYDRASE"/>
    <property type="match status" value="1"/>
</dbReference>
<dbReference type="PROSITE" id="PS00704">
    <property type="entry name" value="PROK_CO2_ANHYDRASE_1"/>
    <property type="match status" value="1"/>
</dbReference>
<dbReference type="PROSITE" id="PS00705">
    <property type="entry name" value="PROK_CO2_ANHYDRASE_2"/>
    <property type="match status" value="1"/>
</dbReference>
<keyword evidence="5 8" id="KW-0456">Lyase</keyword>
<comment type="catalytic activity">
    <reaction evidence="6 8">
        <text>hydrogencarbonate + H(+) = CO2 + H2O</text>
        <dbReference type="Rhea" id="RHEA:10748"/>
        <dbReference type="ChEBI" id="CHEBI:15377"/>
        <dbReference type="ChEBI" id="CHEBI:15378"/>
        <dbReference type="ChEBI" id="CHEBI:16526"/>
        <dbReference type="ChEBI" id="CHEBI:17544"/>
        <dbReference type="EC" id="4.2.1.1"/>
    </reaction>
</comment>
<protein>
    <recommendedName>
        <fullName evidence="2 8">Carbonic anhydrase</fullName>
        <ecNumber evidence="2 8">4.2.1.1</ecNumber>
    </recommendedName>
    <alternativeName>
        <fullName evidence="8">Carbonate dehydratase</fullName>
    </alternativeName>
</protein>
<name>A0AA41ZHG0_9GAMM</name>
<dbReference type="EMBL" id="JAPIVE010000002">
    <property type="protein sequence ID" value="MCX2523938.1"/>
    <property type="molecule type" value="Genomic_DNA"/>
</dbReference>
<dbReference type="SUPFAM" id="SSF53056">
    <property type="entry name" value="beta-carbonic anhydrase, cab"/>
    <property type="match status" value="1"/>
</dbReference>
<dbReference type="PANTHER" id="PTHR11002">
    <property type="entry name" value="CARBONIC ANHYDRASE"/>
    <property type="match status" value="1"/>
</dbReference>
<comment type="caution">
    <text evidence="9">The sequence shown here is derived from an EMBL/GenBank/DDBJ whole genome shotgun (WGS) entry which is preliminary data.</text>
</comment>
<evidence type="ECO:0000256" key="3">
    <source>
        <dbReference type="ARBA" id="ARBA00022723"/>
    </source>
</evidence>
<dbReference type="InterPro" id="IPR015892">
    <property type="entry name" value="Carbonic_anhydrase_CS"/>
</dbReference>
<keyword evidence="10" id="KW-1185">Reference proteome</keyword>